<feature type="domain" description="Proteinase inhibitor I42 chagasin" evidence="4">
    <location>
        <begin position="193"/>
        <end position="279"/>
    </location>
</feature>
<evidence type="ECO:0000256" key="2">
    <source>
        <dbReference type="ARBA" id="ARBA00022704"/>
    </source>
</evidence>
<evidence type="ECO:0000313" key="6">
    <source>
        <dbReference type="Proteomes" id="UP000198943"/>
    </source>
</evidence>
<feature type="chain" id="PRO_5011511780" evidence="3">
    <location>
        <begin position="22"/>
        <end position="287"/>
    </location>
</feature>
<dbReference type="EMBL" id="FMYW01000010">
    <property type="protein sequence ID" value="SDC56047.1"/>
    <property type="molecule type" value="Genomic_DNA"/>
</dbReference>
<dbReference type="AlphaFoldDB" id="A0A1G6MLE3"/>
<dbReference type="OrthoDB" id="3034486at2"/>
<dbReference type="Gene3D" id="2.60.40.2020">
    <property type="match status" value="1"/>
</dbReference>
<dbReference type="Proteomes" id="UP000198943">
    <property type="component" value="Unassembled WGS sequence"/>
</dbReference>
<dbReference type="SUPFAM" id="SSF141066">
    <property type="entry name" value="ICP-like"/>
    <property type="match status" value="1"/>
</dbReference>
<sequence length="287" mass="31856">MKKIAGVLLATFVLFCQSVFADQPTTVLTELKSGKQVTLEIPVIDGANDEVFQRSANHVLRNAAEDVADKVGKKGNVTYEVTMNRPSLVSVLLKGTNGGRLYYRGVNLDLTTGREFTVDDFFFSNEEREKLLGKHPENVLFTDEGIVLAEKKGAEFTRRLSYEELLPLARIGDIGRLLKVWKLTENSDGKVLTVQQGDLFAFKLNANPSTGFQWVNTISGGPAEGIVKTGSSFMIPNSQREQVGTPGVEFQFYAAKKPGTYQLKLSYQRPWEKINGIRECNVTVLVK</sequence>
<dbReference type="GO" id="GO:0004869">
    <property type="term" value="F:cysteine-type endopeptidase inhibitor activity"/>
    <property type="evidence" value="ECO:0007669"/>
    <property type="project" value="UniProtKB-KW"/>
</dbReference>
<evidence type="ECO:0000259" key="4">
    <source>
        <dbReference type="Pfam" id="PF09394"/>
    </source>
</evidence>
<evidence type="ECO:0000313" key="5">
    <source>
        <dbReference type="EMBL" id="SDC56047.1"/>
    </source>
</evidence>
<dbReference type="InterPro" id="IPR036331">
    <property type="entry name" value="Chagasin-like_sf"/>
</dbReference>
<organism evidence="5 6">
    <name type="scientific">Succiniclasticum ruminis</name>
    <dbReference type="NCBI Taxonomy" id="40841"/>
    <lineage>
        <taxon>Bacteria</taxon>
        <taxon>Bacillati</taxon>
        <taxon>Bacillota</taxon>
        <taxon>Negativicutes</taxon>
        <taxon>Acidaminococcales</taxon>
        <taxon>Acidaminococcaceae</taxon>
        <taxon>Succiniclasticum</taxon>
    </lineage>
</organism>
<dbReference type="PANTHER" id="PTHR36530:SF1">
    <property type="entry name" value="AMOEBIASIN-1"/>
    <property type="match status" value="1"/>
</dbReference>
<dbReference type="InterPro" id="IPR052781">
    <property type="entry name" value="Cys_protease_inhibitor_I42"/>
</dbReference>
<dbReference type="RefSeq" id="WP_093730606.1">
    <property type="nucleotide sequence ID" value="NZ_FMYW01000010.1"/>
</dbReference>
<gene>
    <name evidence="5" type="ORF">SAMN04487864_1109</name>
</gene>
<dbReference type="Pfam" id="PF09394">
    <property type="entry name" value="Inhibitor_I42"/>
    <property type="match status" value="1"/>
</dbReference>
<keyword evidence="1" id="KW-0646">Protease inhibitor</keyword>
<protein>
    <submittedName>
        <fullName evidence="5">Predicted secreted protein</fullName>
    </submittedName>
</protein>
<name>A0A1G6MLE3_9FIRM</name>
<evidence type="ECO:0000256" key="3">
    <source>
        <dbReference type="SAM" id="SignalP"/>
    </source>
</evidence>
<reference evidence="6" key="1">
    <citation type="submission" date="2016-10" db="EMBL/GenBank/DDBJ databases">
        <authorList>
            <person name="Varghese N."/>
            <person name="Submissions S."/>
        </authorList>
    </citation>
    <scope>NUCLEOTIDE SEQUENCE [LARGE SCALE GENOMIC DNA]</scope>
    <source>
        <strain evidence="6">DSM 11005</strain>
    </source>
</reference>
<keyword evidence="3" id="KW-0732">Signal</keyword>
<evidence type="ECO:0000256" key="1">
    <source>
        <dbReference type="ARBA" id="ARBA00022690"/>
    </source>
</evidence>
<dbReference type="PANTHER" id="PTHR36530">
    <property type="entry name" value="INHIBITOR OF CYSTEINE PEPTIDASE"/>
    <property type="match status" value="1"/>
</dbReference>
<proteinExistence type="predicted"/>
<keyword evidence="6" id="KW-1185">Reference proteome</keyword>
<accession>A0A1G6MLE3</accession>
<dbReference type="InterPro" id="IPR018990">
    <property type="entry name" value="Prot_inh_I42_chagasin"/>
</dbReference>
<feature type="signal peptide" evidence="3">
    <location>
        <begin position="1"/>
        <end position="21"/>
    </location>
</feature>
<keyword evidence="2" id="KW-0789">Thiol protease inhibitor</keyword>